<comment type="similarity">
    <text evidence="1 8">Belongs to the ITPK1 family.</text>
</comment>
<evidence type="ECO:0000313" key="13">
    <source>
        <dbReference type="Proteomes" id="UP000050795"/>
    </source>
</evidence>
<evidence type="ECO:0000313" key="14">
    <source>
        <dbReference type="WBParaSite" id="TREG1_49680.1"/>
    </source>
</evidence>
<dbReference type="InterPro" id="IPR041429">
    <property type="entry name" value="ITPK1_N"/>
</dbReference>
<keyword evidence="3 8" id="KW-0479">Metal-binding</keyword>
<dbReference type="Pfam" id="PF05770">
    <property type="entry name" value="Ins134_P3_kin"/>
    <property type="match status" value="1"/>
</dbReference>
<dbReference type="Proteomes" id="UP000050795">
    <property type="component" value="Unassembled WGS sequence"/>
</dbReference>
<dbReference type="PIRSF" id="PIRSF038186">
    <property type="entry name" value="ITPK"/>
    <property type="match status" value="1"/>
</dbReference>
<dbReference type="Pfam" id="PF17927">
    <property type="entry name" value="Ins134_P3_kin_N"/>
    <property type="match status" value="1"/>
</dbReference>
<feature type="binding site" evidence="9">
    <location>
        <position position="153"/>
    </location>
    <ligand>
        <name>ATP</name>
        <dbReference type="ChEBI" id="CHEBI:30616"/>
    </ligand>
</feature>
<dbReference type="GO" id="GO:0052725">
    <property type="term" value="F:inositol-1,3,4-trisphosphate 6-kinase activity"/>
    <property type="evidence" value="ECO:0007669"/>
    <property type="project" value="InterPro"/>
</dbReference>
<organism evidence="13 14">
    <name type="scientific">Trichobilharzia regenti</name>
    <name type="common">Nasal bird schistosome</name>
    <dbReference type="NCBI Taxonomy" id="157069"/>
    <lineage>
        <taxon>Eukaryota</taxon>
        <taxon>Metazoa</taxon>
        <taxon>Spiralia</taxon>
        <taxon>Lophotrochozoa</taxon>
        <taxon>Platyhelminthes</taxon>
        <taxon>Trematoda</taxon>
        <taxon>Digenea</taxon>
        <taxon>Strigeidida</taxon>
        <taxon>Schistosomatoidea</taxon>
        <taxon>Schistosomatidae</taxon>
        <taxon>Trichobilharzia</taxon>
    </lineage>
</organism>
<dbReference type="PANTHER" id="PTHR14217">
    <property type="entry name" value="INOSITOL-TETRAKISPHOSPHATE 1-KINASE"/>
    <property type="match status" value="1"/>
</dbReference>
<evidence type="ECO:0000256" key="1">
    <source>
        <dbReference type="ARBA" id="ARBA00009601"/>
    </source>
</evidence>
<feature type="binding site" evidence="9">
    <location>
        <position position="60"/>
    </location>
    <ligand>
        <name>1D-myo-inositol 1,3,4-trisphosphate</name>
        <dbReference type="ChEBI" id="CHEBI:58414"/>
    </ligand>
</feature>
<dbReference type="Gene3D" id="3.30.470.20">
    <property type="entry name" value="ATP-grasp fold, B domain"/>
    <property type="match status" value="1"/>
</dbReference>
<feature type="domain" description="Inositol-tetrakisphosphate 1-kinase N-terminal" evidence="12">
    <location>
        <begin position="11"/>
        <end position="98"/>
    </location>
</feature>
<sequence>MFISKYFEMKVVGVLMSDAKVRSIGLDYLLNSKRDAVQFKKIDPLINISEQGQFDAVLHKIPEFLRCDTSTLGRQIVENFTNYVETNPDIICIDPPHSLKRLLTRFDQFRLLRAILDALNINNRIFVPNFCILSQNDPTTLLNADISYPIICKSLMAHGEDSVHKMAVVFNNSGLDSLTYPVFAQQFIKHTGKVLKLFVIGDHTCVTEVPSIKNHNKSSDKSPIFFHSHSVSKEGCKSPLSEPCSLSDKQSVCTYDDNVLFNLLAAEIRKTLEIDLFGVDLICEAENSTPDPFTKPTRYAIIDINIFPSYKNVHGFIFHLENLIRKKLSLPLLSININNNNNNNGSNGVE</sequence>
<feature type="binding site" evidence="10">
    <location>
        <position position="303"/>
    </location>
    <ligand>
        <name>Mg(2+)</name>
        <dbReference type="ChEBI" id="CHEBI:18420"/>
        <label>1</label>
    </ligand>
</feature>
<keyword evidence="6 8" id="KW-0067">ATP-binding</keyword>
<evidence type="ECO:0000256" key="7">
    <source>
        <dbReference type="ARBA" id="ARBA00022842"/>
    </source>
</evidence>
<reference evidence="14" key="2">
    <citation type="submission" date="2023-11" db="UniProtKB">
        <authorList>
            <consortium name="WormBaseParasite"/>
        </authorList>
    </citation>
    <scope>IDENTIFICATION</scope>
</reference>
<feature type="binding site" evidence="9">
    <location>
        <position position="105"/>
    </location>
    <ligand>
        <name>ATP</name>
        <dbReference type="ChEBI" id="CHEBI:30616"/>
    </ligand>
</feature>
<dbReference type="EC" id="2.7.1.134" evidence="8"/>
<name>A0AA85JYJ7_TRIRE</name>
<keyword evidence="4 8" id="KW-0547">Nucleotide-binding</keyword>
<evidence type="ECO:0000256" key="6">
    <source>
        <dbReference type="ARBA" id="ARBA00022840"/>
    </source>
</evidence>
<feature type="binding site" evidence="9">
    <location>
        <position position="196"/>
    </location>
    <ligand>
        <name>1D-myo-inositol 1,3,4-trisphosphate</name>
        <dbReference type="ChEBI" id="CHEBI:58414"/>
    </ligand>
</feature>
<comment type="function">
    <text evidence="8">Kinase that can phosphorylate various inositol polyphosphate such as Ins(3,4,5,6)P4 or Ins(1,3,4)P3.</text>
</comment>
<dbReference type="AlphaFoldDB" id="A0AA85JYJ7"/>
<dbReference type="InterPro" id="IPR040464">
    <property type="entry name" value="InsP(3)kin_ATP-grasp"/>
</dbReference>
<evidence type="ECO:0000256" key="10">
    <source>
        <dbReference type="PIRSR" id="PIRSR038186-2"/>
    </source>
</evidence>
<keyword evidence="5 8" id="KW-0418">Kinase</keyword>
<dbReference type="GO" id="GO:0032957">
    <property type="term" value="P:inositol trisphosphate metabolic process"/>
    <property type="evidence" value="ECO:0007669"/>
    <property type="project" value="InterPro"/>
</dbReference>
<feature type="binding site" evidence="10">
    <location>
        <position position="303"/>
    </location>
    <ligand>
        <name>Mg(2+)</name>
        <dbReference type="ChEBI" id="CHEBI:18420"/>
        <label>2</label>
    </ligand>
</feature>
<evidence type="ECO:0000259" key="11">
    <source>
        <dbReference type="Pfam" id="PF05770"/>
    </source>
</evidence>
<feature type="binding site" evidence="9">
    <location>
        <position position="164"/>
    </location>
    <ligand>
        <name>1D-myo-inositol 1,3,4-trisphosphate</name>
        <dbReference type="ChEBI" id="CHEBI:58414"/>
    </ligand>
</feature>
<evidence type="ECO:0000256" key="3">
    <source>
        <dbReference type="ARBA" id="ARBA00022723"/>
    </source>
</evidence>
<accession>A0AA85JYJ7</accession>
<comment type="subunit">
    <text evidence="8">Monomer.</text>
</comment>
<dbReference type="WBParaSite" id="TREG1_49680.1">
    <property type="protein sequence ID" value="TREG1_49680.1"/>
    <property type="gene ID" value="TREG1_49680"/>
</dbReference>
<comment type="catalytic activity">
    <reaction evidence="8">
        <text>1D-myo-inositol 3,4,5,6-tetrakisphosphate + ATP = 1D-myo-inositol 1,3,4,5,6-pentakisphosphate + ADP + H(+)</text>
        <dbReference type="Rhea" id="RHEA:12452"/>
        <dbReference type="ChEBI" id="CHEBI:15378"/>
        <dbReference type="ChEBI" id="CHEBI:30616"/>
        <dbReference type="ChEBI" id="CHEBI:57539"/>
        <dbReference type="ChEBI" id="CHEBI:57733"/>
        <dbReference type="ChEBI" id="CHEBI:456216"/>
        <dbReference type="EC" id="2.7.1.134"/>
    </reaction>
</comment>
<evidence type="ECO:0000256" key="4">
    <source>
        <dbReference type="ARBA" id="ARBA00022741"/>
    </source>
</evidence>
<dbReference type="PANTHER" id="PTHR14217:SF1">
    <property type="entry name" value="INOSITOL-TETRAKISPHOSPHATE 1-KINASE"/>
    <property type="match status" value="1"/>
</dbReference>
<dbReference type="GO" id="GO:0047325">
    <property type="term" value="F:inositol-3,4,5,6-tetrakisphosphate 1-kinase activity"/>
    <property type="evidence" value="ECO:0007669"/>
    <property type="project" value="UniProtKB-EC"/>
</dbReference>
<feature type="binding site" evidence="9">
    <location>
        <begin position="185"/>
        <end position="196"/>
    </location>
    <ligand>
        <name>ATP</name>
        <dbReference type="ChEBI" id="CHEBI:30616"/>
    </ligand>
</feature>
<dbReference type="GO" id="GO:0052726">
    <property type="term" value="F:inositol-1,3,4-trisphosphate 5-kinase activity"/>
    <property type="evidence" value="ECO:0007669"/>
    <property type="project" value="InterPro"/>
</dbReference>
<keyword evidence="2 8" id="KW-0808">Transferase</keyword>
<keyword evidence="7 8" id="KW-0460">Magnesium</keyword>
<keyword evidence="13" id="KW-1185">Reference proteome</keyword>
<feature type="binding site" evidence="9">
    <location>
        <position position="305"/>
    </location>
    <ligand>
        <name>1D-myo-inositol 1,3,4-trisphosphate</name>
        <dbReference type="ChEBI" id="CHEBI:58414"/>
    </ligand>
</feature>
<evidence type="ECO:0000259" key="12">
    <source>
        <dbReference type="Pfam" id="PF17927"/>
    </source>
</evidence>
<evidence type="ECO:0000256" key="2">
    <source>
        <dbReference type="ARBA" id="ARBA00022679"/>
    </source>
</evidence>
<dbReference type="GO" id="GO:0005524">
    <property type="term" value="F:ATP binding"/>
    <property type="evidence" value="ECO:0007669"/>
    <property type="project" value="UniProtKB-KW"/>
</dbReference>
<feature type="binding site" evidence="10">
    <location>
        <position position="305"/>
    </location>
    <ligand>
        <name>Mg(2+)</name>
        <dbReference type="ChEBI" id="CHEBI:18420"/>
        <label>2</label>
    </ligand>
</feature>
<dbReference type="GO" id="GO:0000287">
    <property type="term" value="F:magnesium ion binding"/>
    <property type="evidence" value="ECO:0007669"/>
    <property type="project" value="InterPro"/>
</dbReference>
<protein>
    <recommendedName>
        <fullName evidence="8">Inositol-tetrakisphosphate 1-kinase</fullName>
        <ecNumber evidence="8">2.7.1.134</ecNumber>
    </recommendedName>
</protein>
<dbReference type="InterPro" id="IPR008656">
    <property type="entry name" value="Inositol_tetrakis-P_1-kinase"/>
</dbReference>
<feature type="binding site" evidence="9">
    <location>
        <position position="309"/>
    </location>
    <ligand>
        <name>1D-myo-inositol 1,3,4-trisphosphate</name>
        <dbReference type="ChEBI" id="CHEBI:58414"/>
    </ligand>
</feature>
<feature type="binding site" evidence="10">
    <location>
        <position position="280"/>
    </location>
    <ligand>
        <name>Mg(2+)</name>
        <dbReference type="ChEBI" id="CHEBI:18420"/>
        <label>1</label>
    </ligand>
</feature>
<evidence type="ECO:0000256" key="9">
    <source>
        <dbReference type="PIRSR" id="PIRSR038186-1"/>
    </source>
</evidence>
<dbReference type="GO" id="GO:0005737">
    <property type="term" value="C:cytoplasm"/>
    <property type="evidence" value="ECO:0007669"/>
    <property type="project" value="TreeGrafter"/>
</dbReference>
<feature type="domain" description="Inositol 1,3,4-trisphosphate 5/6-kinase ATP-grasp" evidence="11">
    <location>
        <begin position="122"/>
        <end position="323"/>
    </location>
</feature>
<evidence type="ECO:0000256" key="5">
    <source>
        <dbReference type="ARBA" id="ARBA00022777"/>
    </source>
</evidence>
<feature type="binding site" evidence="9">
    <location>
        <position position="20"/>
    </location>
    <ligand>
        <name>1D-myo-inositol 1,3,4-trisphosphate</name>
        <dbReference type="ChEBI" id="CHEBI:58414"/>
    </ligand>
</feature>
<comment type="cofactor">
    <cofactor evidence="8 10">
        <name>Mg(2+)</name>
        <dbReference type="ChEBI" id="CHEBI:18420"/>
    </cofactor>
    <text evidence="8 10">Binds 2 magnesium ions per subunit.</text>
</comment>
<evidence type="ECO:0000256" key="8">
    <source>
        <dbReference type="PIRNR" id="PIRNR038186"/>
    </source>
</evidence>
<feature type="binding site" evidence="9">
    <location>
        <position position="211"/>
    </location>
    <ligand>
        <name>ATP</name>
        <dbReference type="ChEBI" id="CHEBI:30616"/>
    </ligand>
</feature>
<proteinExistence type="inferred from homology"/>
<reference evidence="13" key="1">
    <citation type="submission" date="2022-06" db="EMBL/GenBank/DDBJ databases">
        <authorList>
            <person name="Berger JAMES D."/>
            <person name="Berger JAMES D."/>
        </authorList>
    </citation>
    <scope>NUCLEOTIDE SEQUENCE [LARGE SCALE GENOMIC DNA]</scope>
</reference>